<dbReference type="InterPro" id="IPR019079">
    <property type="entry name" value="Capsule_synth_CapA"/>
</dbReference>
<organism evidence="3 4">
    <name type="scientific">Dorea formicigenerans</name>
    <dbReference type="NCBI Taxonomy" id="39486"/>
    <lineage>
        <taxon>Bacteria</taxon>
        <taxon>Bacillati</taxon>
        <taxon>Bacillota</taxon>
        <taxon>Clostridia</taxon>
        <taxon>Lachnospirales</taxon>
        <taxon>Lachnospiraceae</taxon>
        <taxon>Dorea</taxon>
    </lineage>
</organism>
<dbReference type="Pfam" id="PF09587">
    <property type="entry name" value="PGA_cap"/>
    <property type="match status" value="1"/>
</dbReference>
<dbReference type="SUPFAM" id="SSF56300">
    <property type="entry name" value="Metallo-dependent phosphatases"/>
    <property type="match status" value="1"/>
</dbReference>
<dbReference type="AlphaFoldDB" id="A0A3E5GNZ3"/>
<sequence>MGILFLGDLFYGYDDIKKDIFDIAEYIKKNNYSVVLNLEGPITDVSNTKIRKRGEHLCQSKDIGEVLKLLNVKGVVLSNNHMFDYLERGVEDTLEVLEKYNIPYTGLINSKRDYPKSILIQDSNEQYEIFAATDPYEESICRTDKMGCCLIKDLMNDDLFLANKTKKIAYLHTGFEYNTLPTKRTINECRRLIDKGFESVVCSHPHIVQPYEIYNGKYIFYSIGNFYFSSFKKEFHDKQIKYKPEHFCDLGYGVIFEEDAVRIIGIDYNSGNEFPKILEDYDAEKLDLKNHFTYKKAYYKNRNNHNFFLTGNTILDAAKMFVLNMLYKIYRKVKHLE</sequence>
<evidence type="ECO:0000259" key="2">
    <source>
        <dbReference type="SMART" id="SM00854"/>
    </source>
</evidence>
<comment type="similarity">
    <text evidence="1">Belongs to the CapA family.</text>
</comment>
<dbReference type="InterPro" id="IPR029052">
    <property type="entry name" value="Metallo-depent_PP-like"/>
</dbReference>
<reference evidence="3 4" key="1">
    <citation type="submission" date="2018-08" db="EMBL/GenBank/DDBJ databases">
        <title>A genome reference for cultivated species of the human gut microbiota.</title>
        <authorList>
            <person name="Zou Y."/>
            <person name="Xue W."/>
            <person name="Luo G."/>
        </authorList>
    </citation>
    <scope>NUCLEOTIDE SEQUENCE [LARGE SCALE GENOMIC DNA]</scope>
    <source>
        <strain evidence="3 4">OM02-12</strain>
    </source>
</reference>
<gene>
    <name evidence="3" type="ORF">DXB12_14880</name>
</gene>
<feature type="domain" description="Capsule synthesis protein CapA" evidence="2">
    <location>
        <begin position="2"/>
        <end position="230"/>
    </location>
</feature>
<dbReference type="InterPro" id="IPR052169">
    <property type="entry name" value="CW_Biosynth-Accessory"/>
</dbReference>
<comment type="caution">
    <text evidence="3">The sequence shown here is derived from an EMBL/GenBank/DDBJ whole genome shotgun (WGS) entry which is preliminary data.</text>
</comment>
<evidence type="ECO:0000256" key="1">
    <source>
        <dbReference type="ARBA" id="ARBA00005662"/>
    </source>
</evidence>
<dbReference type="SMART" id="SM00854">
    <property type="entry name" value="PGA_cap"/>
    <property type="match status" value="1"/>
</dbReference>
<dbReference type="Proteomes" id="UP000261055">
    <property type="component" value="Unassembled WGS sequence"/>
</dbReference>
<evidence type="ECO:0000313" key="4">
    <source>
        <dbReference type="Proteomes" id="UP000261055"/>
    </source>
</evidence>
<dbReference type="PANTHER" id="PTHR33393:SF12">
    <property type="entry name" value="CAPSULE BIOSYNTHESIS PROTEIN CAPA"/>
    <property type="match status" value="1"/>
</dbReference>
<dbReference type="EMBL" id="QSVQ01000023">
    <property type="protein sequence ID" value="RGO47171.1"/>
    <property type="molecule type" value="Genomic_DNA"/>
</dbReference>
<accession>A0A3E5GNZ3</accession>
<keyword evidence="4" id="KW-1185">Reference proteome</keyword>
<dbReference type="RefSeq" id="WP_117614201.1">
    <property type="nucleotide sequence ID" value="NZ_QSVQ01000023.1"/>
</dbReference>
<protein>
    <submittedName>
        <fullName evidence="3">CapA family protein</fullName>
    </submittedName>
</protein>
<proteinExistence type="inferred from homology"/>
<name>A0A3E5GNZ3_9FIRM</name>
<dbReference type="PANTHER" id="PTHR33393">
    <property type="entry name" value="POLYGLUTAMINE SYNTHESIS ACCESSORY PROTEIN RV0574C-RELATED"/>
    <property type="match status" value="1"/>
</dbReference>
<evidence type="ECO:0000313" key="3">
    <source>
        <dbReference type="EMBL" id="RGO47171.1"/>
    </source>
</evidence>